<accession>A0A919XHH1</accession>
<dbReference type="PRINTS" id="PR01543">
    <property type="entry name" value="ANATRNSFRASE"/>
</dbReference>
<dbReference type="Pfam" id="PF00797">
    <property type="entry name" value="Acetyltransf_2"/>
    <property type="match status" value="1"/>
</dbReference>
<dbReference type="GO" id="GO:0016407">
    <property type="term" value="F:acetyltransferase activity"/>
    <property type="evidence" value="ECO:0007669"/>
    <property type="project" value="InterPro"/>
</dbReference>
<evidence type="ECO:0000256" key="1">
    <source>
        <dbReference type="ARBA" id="ARBA00006547"/>
    </source>
</evidence>
<dbReference type="InterPro" id="IPR038765">
    <property type="entry name" value="Papain-like_cys_pep_sf"/>
</dbReference>
<protein>
    <recommendedName>
        <fullName evidence="5">Acetyltransferase</fullName>
    </recommendedName>
</protein>
<keyword evidence="4" id="KW-1185">Reference proteome</keyword>
<evidence type="ECO:0008006" key="5">
    <source>
        <dbReference type="Google" id="ProtNLM"/>
    </source>
</evidence>
<proteinExistence type="inferred from homology"/>
<gene>
    <name evidence="3" type="ORF">J2TS6_15940</name>
</gene>
<dbReference type="PANTHER" id="PTHR11786:SF0">
    <property type="entry name" value="ARYLAMINE N-ACETYLTRANSFERASE 4-RELATED"/>
    <property type="match status" value="1"/>
</dbReference>
<dbReference type="Gene3D" id="3.30.2140.20">
    <property type="match status" value="1"/>
</dbReference>
<evidence type="ECO:0000313" key="4">
    <source>
        <dbReference type="Proteomes" id="UP000679779"/>
    </source>
</evidence>
<organism evidence="3 4">
    <name type="scientific">Paenibacillus albilobatus</name>
    <dbReference type="NCBI Taxonomy" id="2716884"/>
    <lineage>
        <taxon>Bacteria</taxon>
        <taxon>Bacillati</taxon>
        <taxon>Bacillota</taxon>
        <taxon>Bacilli</taxon>
        <taxon>Bacillales</taxon>
        <taxon>Paenibacillaceae</taxon>
        <taxon>Paenibacillus</taxon>
    </lineage>
</organism>
<sequence length="163" mass="18737">MDVQAYLRRIGIEGESSPNLDFLTRLQQRHMFTVPFENLDVMNKTEITLDPDSMFAKIVHNRRGGFCYELNGLFYRLLQELGYEAELLSGRVAADDHTYGPEFDHMLILVRLDQDYVVDVGFGDSVRSPLPMSGEEVSDVSGTYRIRKNRTVFSFKNFWGING</sequence>
<comment type="caution">
    <text evidence="3">The sequence shown here is derived from an EMBL/GenBank/DDBJ whole genome shotgun (WGS) entry which is preliminary data.</text>
</comment>
<evidence type="ECO:0000256" key="2">
    <source>
        <dbReference type="RuleBase" id="RU003452"/>
    </source>
</evidence>
<evidence type="ECO:0000313" key="3">
    <source>
        <dbReference type="EMBL" id="GIO30453.1"/>
    </source>
</evidence>
<dbReference type="EMBL" id="BORQ01000001">
    <property type="protein sequence ID" value="GIO30453.1"/>
    <property type="molecule type" value="Genomic_DNA"/>
</dbReference>
<dbReference type="InterPro" id="IPR053710">
    <property type="entry name" value="Arylamine_NAT_domain_sf"/>
</dbReference>
<dbReference type="PANTHER" id="PTHR11786">
    <property type="entry name" value="N-HYDROXYARYLAMINE O-ACETYLTRANSFERASE"/>
    <property type="match status" value="1"/>
</dbReference>
<reference evidence="3" key="1">
    <citation type="submission" date="2021-03" db="EMBL/GenBank/DDBJ databases">
        <title>Antimicrobial resistance genes in bacteria isolated from Japanese honey, and their potential for conferring macrolide and lincosamide resistance in the American foulbrood pathogen Paenibacillus larvae.</title>
        <authorList>
            <person name="Okamoto M."/>
            <person name="Kumagai M."/>
            <person name="Kanamori H."/>
            <person name="Takamatsu D."/>
        </authorList>
    </citation>
    <scope>NUCLEOTIDE SEQUENCE</scope>
    <source>
        <strain evidence="3">J2TS6</strain>
    </source>
</reference>
<dbReference type="SUPFAM" id="SSF54001">
    <property type="entry name" value="Cysteine proteinases"/>
    <property type="match status" value="1"/>
</dbReference>
<dbReference type="AlphaFoldDB" id="A0A919XHH1"/>
<name>A0A919XHH1_9BACL</name>
<comment type="similarity">
    <text evidence="1 2">Belongs to the arylamine N-acetyltransferase family.</text>
</comment>
<dbReference type="Proteomes" id="UP000679779">
    <property type="component" value="Unassembled WGS sequence"/>
</dbReference>
<dbReference type="InterPro" id="IPR001447">
    <property type="entry name" value="Arylamine_N-AcTrfase"/>
</dbReference>